<reference evidence="4" key="2">
    <citation type="submission" date="2011-03" db="EMBL/GenBank/DDBJ databases">
        <title>The complete genome of Desulfobacca acetoxidans DSM 11109.</title>
        <authorList>
            <consortium name="US DOE Joint Genome Institute (JGI-PGF)"/>
            <person name="Lucas S."/>
            <person name="Copeland A."/>
            <person name="Lapidus A."/>
            <person name="Bruce D."/>
            <person name="Goodwin L."/>
            <person name="Pitluck S."/>
            <person name="Peters L."/>
            <person name="Kyrpides N."/>
            <person name="Mavromatis K."/>
            <person name="Ivanova N."/>
            <person name="Ovchinnikova G."/>
            <person name="Teshima H."/>
            <person name="Detter J.C."/>
            <person name="Han C."/>
            <person name="Land M."/>
            <person name="Hauser L."/>
            <person name="Markowitz V."/>
            <person name="Cheng J.-F."/>
            <person name="Hugenholtz P."/>
            <person name="Woyke T."/>
            <person name="Wu D."/>
            <person name="Spring S."/>
            <person name="Schueler E."/>
            <person name="Brambilla E."/>
            <person name="Klenk H.-P."/>
            <person name="Eisen J.A."/>
        </authorList>
    </citation>
    <scope>NUCLEOTIDE SEQUENCE [LARGE SCALE GENOMIC DNA]</scope>
    <source>
        <strain evidence="4">ATCC 700848 / DSM 11109 / ASRB2</strain>
    </source>
</reference>
<organism evidence="3 4">
    <name type="scientific">Desulfobacca acetoxidans (strain ATCC 700848 / DSM 11109 / ASRB2)</name>
    <dbReference type="NCBI Taxonomy" id="880072"/>
    <lineage>
        <taxon>Bacteria</taxon>
        <taxon>Pseudomonadati</taxon>
        <taxon>Thermodesulfobacteriota</taxon>
        <taxon>Desulfobaccia</taxon>
        <taxon>Desulfobaccales</taxon>
        <taxon>Desulfobaccaceae</taxon>
        <taxon>Desulfobacca</taxon>
    </lineage>
</organism>
<evidence type="ECO:0000313" key="4">
    <source>
        <dbReference type="Proteomes" id="UP000000483"/>
    </source>
</evidence>
<dbReference type="Proteomes" id="UP000000483">
    <property type="component" value="Chromosome"/>
</dbReference>
<dbReference type="OrthoDB" id="5564396at2"/>
<accession>F2NJ88</accession>
<sequence>MKKGKMIWLAVIAALVLAPTLCWAEMYVEGYIGGVAASSSSGGVSVNGTNVPGFAGRYDNPFILGGLKVGTWFVKEGFLGYDYPDWMKYLGFHLDFSYHRLNFSRQLISGTGVTIESEGYAATLAFMFTGRYGFLPDQDVPFGRLQPYISVGPGILFSGQKATAGTGAASIDTPSNSTTDIALVVDAGVRYYALKNVSLDAFYRFRWAEPKYNYTVLGNTLDVKPDYQLHSFQIGVAYHF</sequence>
<dbReference type="eggNOG" id="COG3637">
    <property type="taxonomic scope" value="Bacteria"/>
</dbReference>
<evidence type="ECO:0000256" key="1">
    <source>
        <dbReference type="ARBA" id="ARBA00022729"/>
    </source>
</evidence>
<dbReference type="KEGG" id="dao:Desac_1404"/>
<protein>
    <recommendedName>
        <fullName evidence="2">Outer membrane protein beta-barrel domain-containing protein</fullName>
    </recommendedName>
</protein>
<dbReference type="Pfam" id="PF13505">
    <property type="entry name" value="OMP_b-brl"/>
    <property type="match status" value="1"/>
</dbReference>
<dbReference type="Gene3D" id="2.40.160.20">
    <property type="match status" value="1"/>
</dbReference>
<dbReference type="SUPFAM" id="SSF56925">
    <property type="entry name" value="OMPA-like"/>
    <property type="match status" value="1"/>
</dbReference>
<gene>
    <name evidence="3" type="ordered locus">Desac_1404</name>
</gene>
<reference evidence="3 4" key="1">
    <citation type="journal article" date="2011" name="Stand. Genomic Sci.">
        <title>Complete genome sequence of the acetate-degrading sulfate reducer Desulfobacca acetoxidans type strain (ASRB2).</title>
        <authorList>
            <person name="Goker M."/>
            <person name="Teshima H."/>
            <person name="Lapidus A."/>
            <person name="Nolan M."/>
            <person name="Lucas S."/>
            <person name="Hammon N."/>
            <person name="Deshpande S."/>
            <person name="Cheng J.F."/>
            <person name="Tapia R."/>
            <person name="Han C."/>
            <person name="Goodwin L."/>
            <person name="Pitluck S."/>
            <person name="Huntemann M."/>
            <person name="Liolios K."/>
            <person name="Ivanova N."/>
            <person name="Pagani I."/>
            <person name="Mavromatis K."/>
            <person name="Ovchinikova G."/>
            <person name="Pati A."/>
            <person name="Chen A."/>
            <person name="Palaniappan K."/>
            <person name="Land M."/>
            <person name="Hauser L."/>
            <person name="Brambilla E.M."/>
            <person name="Rohde M."/>
            <person name="Spring S."/>
            <person name="Detter J.C."/>
            <person name="Woyke T."/>
            <person name="Bristow J."/>
            <person name="Eisen J.A."/>
            <person name="Markowitz V."/>
            <person name="Hugenholtz P."/>
            <person name="Kyrpides N.C."/>
            <person name="Klenk H.P."/>
        </authorList>
    </citation>
    <scope>NUCLEOTIDE SEQUENCE [LARGE SCALE GENOMIC DNA]</scope>
    <source>
        <strain evidence="4">ATCC 700848 / DSM 11109 / ASRB2</strain>
    </source>
</reference>
<dbReference type="AlphaFoldDB" id="F2NJ88"/>
<dbReference type="RefSeq" id="WP_013706372.1">
    <property type="nucleotide sequence ID" value="NC_015388.1"/>
</dbReference>
<name>F2NJ88_DESAR</name>
<evidence type="ECO:0000259" key="2">
    <source>
        <dbReference type="Pfam" id="PF13505"/>
    </source>
</evidence>
<dbReference type="InterPro" id="IPR011250">
    <property type="entry name" value="OMP/PagP_B-barrel"/>
</dbReference>
<dbReference type="InterPro" id="IPR027385">
    <property type="entry name" value="Beta-barrel_OMP"/>
</dbReference>
<keyword evidence="4" id="KW-1185">Reference proteome</keyword>
<dbReference type="STRING" id="880072.Desac_1404"/>
<dbReference type="EMBL" id="CP002629">
    <property type="protein sequence ID" value="AEB09260.1"/>
    <property type="molecule type" value="Genomic_DNA"/>
</dbReference>
<evidence type="ECO:0000313" key="3">
    <source>
        <dbReference type="EMBL" id="AEB09260.1"/>
    </source>
</evidence>
<keyword evidence="1" id="KW-0732">Signal</keyword>
<feature type="domain" description="Outer membrane protein beta-barrel" evidence="2">
    <location>
        <begin position="35"/>
        <end position="240"/>
    </location>
</feature>
<dbReference type="HOGENOM" id="CLU_1154967_0_0_7"/>
<proteinExistence type="predicted"/>